<dbReference type="Gene3D" id="3.30.420.10">
    <property type="entry name" value="Ribonuclease H-like superfamily/Ribonuclease H"/>
    <property type="match status" value="1"/>
</dbReference>
<dbReference type="Pfam" id="PF18701">
    <property type="entry name" value="DUF5641"/>
    <property type="match status" value="1"/>
</dbReference>
<dbReference type="InterPro" id="IPR041588">
    <property type="entry name" value="Integrase_H2C2"/>
</dbReference>
<protein>
    <recommendedName>
        <fullName evidence="1">Integrase catalytic domain-containing protein</fullName>
    </recommendedName>
</protein>
<dbReference type="InterPro" id="IPR001584">
    <property type="entry name" value="Integrase_cat-core"/>
</dbReference>
<dbReference type="Gene3D" id="1.10.340.70">
    <property type="match status" value="1"/>
</dbReference>
<accession>A0AAV2TK43</accession>
<organism evidence="2 3">
    <name type="scientific">Calicophoron daubneyi</name>
    <name type="common">Rumen fluke</name>
    <name type="synonym">Paramphistomum daubneyi</name>
    <dbReference type="NCBI Taxonomy" id="300641"/>
    <lineage>
        <taxon>Eukaryota</taxon>
        <taxon>Metazoa</taxon>
        <taxon>Spiralia</taxon>
        <taxon>Lophotrochozoa</taxon>
        <taxon>Platyhelminthes</taxon>
        <taxon>Trematoda</taxon>
        <taxon>Digenea</taxon>
        <taxon>Plagiorchiida</taxon>
        <taxon>Pronocephalata</taxon>
        <taxon>Paramphistomoidea</taxon>
        <taxon>Paramphistomidae</taxon>
        <taxon>Calicophoron</taxon>
    </lineage>
</organism>
<dbReference type="AlphaFoldDB" id="A0AAV2TK43"/>
<dbReference type="InterPro" id="IPR040676">
    <property type="entry name" value="DUF5641"/>
</dbReference>
<name>A0AAV2TK43_CALDB</name>
<dbReference type="GO" id="GO:0003676">
    <property type="term" value="F:nucleic acid binding"/>
    <property type="evidence" value="ECO:0007669"/>
    <property type="project" value="InterPro"/>
</dbReference>
<evidence type="ECO:0000313" key="2">
    <source>
        <dbReference type="EMBL" id="CAL5137693.1"/>
    </source>
</evidence>
<evidence type="ECO:0000313" key="3">
    <source>
        <dbReference type="Proteomes" id="UP001497525"/>
    </source>
</evidence>
<reference evidence="2" key="1">
    <citation type="submission" date="2024-06" db="EMBL/GenBank/DDBJ databases">
        <authorList>
            <person name="Liu X."/>
            <person name="Lenzi L."/>
            <person name="Haldenby T S."/>
            <person name="Uol C."/>
        </authorList>
    </citation>
    <scope>NUCLEOTIDE SEQUENCE</scope>
</reference>
<dbReference type="Pfam" id="PF17921">
    <property type="entry name" value="Integrase_H2C2"/>
    <property type="match status" value="1"/>
</dbReference>
<dbReference type="InterPro" id="IPR012337">
    <property type="entry name" value="RNaseH-like_sf"/>
</dbReference>
<dbReference type="SUPFAM" id="SSF53098">
    <property type="entry name" value="Ribonuclease H-like"/>
    <property type="match status" value="1"/>
</dbReference>
<dbReference type="PANTHER" id="PTHR47331">
    <property type="entry name" value="PHD-TYPE DOMAIN-CONTAINING PROTEIN"/>
    <property type="match status" value="1"/>
</dbReference>
<dbReference type="EMBL" id="CAXLJL010000423">
    <property type="protein sequence ID" value="CAL5137693.1"/>
    <property type="molecule type" value="Genomic_DNA"/>
</dbReference>
<feature type="domain" description="Integrase catalytic" evidence="1">
    <location>
        <begin position="168"/>
        <end position="354"/>
    </location>
</feature>
<proteinExistence type="predicted"/>
<gene>
    <name evidence="2" type="ORF">CDAUBV1_LOCUS11964</name>
</gene>
<sequence length="468" mass="53464">MFGKLAEKSISVGPLQCHELSSAAICITRTIQIKCFSADIAVLEQNQNGRMKGLSRQSTLQNLHPFLRDGLLRVGGRLRNADINTEAKYPLILPSRHHVTDLLIEYYHKLEGHTGISQVLAAVRQKFWIIHGHAATRRVIGKCLVCKQVSALAGKQLMADLPKPRVTPGQSPFSSVGVDYFGPIYVKHGRKREKRYGCLFTCLQIRAVHIEIAHSLSSDSFISAFIRFVARRGPPKELFSDNGSNFKGAEEEIKRALCTWNQHRINGTMLTHGVVWHFNPPECSHRGGVWERQIRSVRRVLRSISREQVVDDETLLTLMAEVEKILNDRPITPVTEDPKDLDALTPNKLLLLRNNDCSGIEINSMCERYTRHWKQAQYMADVFWKRWKREYLTTLQVRSKWISLQRNFVKGDLVLVLDEKCPRGKWPKGLVVEIYPDDQGYVRQVDIRTTGGVIRRDIRNLCLLEGSK</sequence>
<evidence type="ECO:0000259" key="1">
    <source>
        <dbReference type="PROSITE" id="PS50994"/>
    </source>
</evidence>
<dbReference type="Proteomes" id="UP001497525">
    <property type="component" value="Unassembled WGS sequence"/>
</dbReference>
<dbReference type="InterPro" id="IPR036397">
    <property type="entry name" value="RNaseH_sf"/>
</dbReference>
<dbReference type="PANTHER" id="PTHR47331:SF1">
    <property type="entry name" value="GAG-LIKE PROTEIN"/>
    <property type="match status" value="1"/>
</dbReference>
<comment type="caution">
    <text evidence="2">The sequence shown here is derived from an EMBL/GenBank/DDBJ whole genome shotgun (WGS) entry which is preliminary data.</text>
</comment>
<dbReference type="GO" id="GO:0015074">
    <property type="term" value="P:DNA integration"/>
    <property type="evidence" value="ECO:0007669"/>
    <property type="project" value="InterPro"/>
</dbReference>
<dbReference type="PROSITE" id="PS50994">
    <property type="entry name" value="INTEGRASE"/>
    <property type="match status" value="1"/>
</dbReference>